<accession>A0A7R5KNR0</accession>
<evidence type="ECO:0000256" key="5">
    <source>
        <dbReference type="ARBA" id="ARBA00022989"/>
    </source>
</evidence>
<feature type="compositionally biased region" description="Basic and acidic residues" evidence="7">
    <location>
        <begin position="477"/>
        <end position="531"/>
    </location>
</feature>
<proteinExistence type="inferred from homology"/>
<feature type="transmembrane region" description="Helical" evidence="8">
    <location>
        <begin position="221"/>
        <end position="243"/>
    </location>
</feature>
<dbReference type="AlphaFoldDB" id="A0A7R5KNR0"/>
<comment type="similarity">
    <text evidence="2">Belongs to the chloride channel MCLC family.</text>
</comment>
<feature type="compositionally biased region" description="Polar residues" evidence="7">
    <location>
        <begin position="464"/>
        <end position="476"/>
    </location>
</feature>
<dbReference type="Proteomes" id="UP000504627">
    <property type="component" value="Unplaced"/>
</dbReference>
<name>A0A7R5KNR0_9PASS</name>
<evidence type="ECO:0000256" key="7">
    <source>
        <dbReference type="SAM" id="MobiDB-lite"/>
    </source>
</evidence>
<dbReference type="InParanoid" id="A0A7R5KNR0"/>
<dbReference type="GO" id="GO:0016020">
    <property type="term" value="C:membrane"/>
    <property type="evidence" value="ECO:0007669"/>
    <property type="project" value="UniProtKB-SubCell"/>
</dbReference>
<evidence type="ECO:0000256" key="4">
    <source>
        <dbReference type="ARBA" id="ARBA00022692"/>
    </source>
</evidence>
<feature type="compositionally biased region" description="Basic and acidic residues" evidence="7">
    <location>
        <begin position="548"/>
        <end position="565"/>
    </location>
</feature>
<gene>
    <name evidence="10" type="primary">CLCC1</name>
</gene>
<evidence type="ECO:0000256" key="8">
    <source>
        <dbReference type="SAM" id="Phobius"/>
    </source>
</evidence>
<keyword evidence="4 8" id="KW-0812">Transmembrane</keyword>
<dbReference type="FunCoup" id="A0A7R5KNR0">
    <property type="interactions" value="442"/>
</dbReference>
<feature type="region of interest" description="Disordered" evidence="7">
    <location>
        <begin position="442"/>
        <end position="565"/>
    </location>
</feature>
<evidence type="ECO:0000256" key="1">
    <source>
        <dbReference type="ARBA" id="ARBA00004141"/>
    </source>
</evidence>
<dbReference type="GeneID" id="120324263"/>
<organism evidence="9 10">
    <name type="scientific">Pipra filicauda</name>
    <name type="common">Wire-tailed manakin</name>
    <dbReference type="NCBI Taxonomy" id="649802"/>
    <lineage>
        <taxon>Eukaryota</taxon>
        <taxon>Metazoa</taxon>
        <taxon>Chordata</taxon>
        <taxon>Craniata</taxon>
        <taxon>Vertebrata</taxon>
        <taxon>Euteleostomi</taxon>
        <taxon>Archelosauria</taxon>
        <taxon>Archosauria</taxon>
        <taxon>Dinosauria</taxon>
        <taxon>Saurischia</taxon>
        <taxon>Theropoda</taxon>
        <taxon>Coelurosauria</taxon>
        <taxon>Aves</taxon>
        <taxon>Neognathae</taxon>
        <taxon>Neoaves</taxon>
        <taxon>Telluraves</taxon>
        <taxon>Australaves</taxon>
        <taxon>Passeriformes</taxon>
        <taxon>Pipridae</taxon>
        <taxon>Pipra</taxon>
    </lineage>
</organism>
<evidence type="ECO:0000313" key="9">
    <source>
        <dbReference type="Proteomes" id="UP000504627"/>
    </source>
</evidence>
<sequence length="565" mass="63825">MELVGVAGAPSVPRGWAGPGRALSASRCLRAGAVPPRPLLRGRSRGGAAPPGPGELQGREEPRGARLWGGPGPGKHTEIPAALQANYHDSEDKTVDTVSTENSPSCSRTIDSLQQKIAECEKRNAKSQESRSFYIFKRYLNKILNEAGKLGLPDENVGQVHYDAEIILTKQTYLEILRFLNEESWQPGAMDDALSDILINFKHHDYQAWHWRFEDTFGIDLYNLFLLLLCLVCIVTVIATELWTRILWFVQLKRLLLISFFISFAWNWLYLYKLAFAQHQAEIAKMGHFDNICAEKLDWRESLFEWLRSTWTLQDDPCQKYYETLLVNPILLVPPTKALAITFTNFVTEPLKHVGQGIGEFIKALMKEIPFVLQVPVLIMMALAVLAFCYGAGSSVSALRYLTSSQKKSLPPPDSQQEQIGFGQYDGRQSEDYYLQKHPYVYRGHQDRGDGSARPPLTVRAANGSRNPDTAQTSNEPDTHVQESHKPEPNNRLYTESEVHRLETLKAENHTEEPAVEQQKQETGKAEREAGENCDPNKNLEGKSSVMEQREEKEKSILRDSQEGD</sequence>
<keyword evidence="5 8" id="KW-1133">Transmembrane helix</keyword>
<dbReference type="InterPro" id="IPR009231">
    <property type="entry name" value="Chloride_chnl_CLIC-like"/>
</dbReference>
<dbReference type="RefSeq" id="XP_039242215.1">
    <property type="nucleotide sequence ID" value="XM_039386281.1"/>
</dbReference>
<feature type="region of interest" description="Disordered" evidence="7">
    <location>
        <begin position="34"/>
        <end position="107"/>
    </location>
</feature>
<feature type="transmembrane region" description="Helical" evidence="8">
    <location>
        <begin position="255"/>
        <end position="276"/>
    </location>
</feature>
<dbReference type="PANTHER" id="PTHR34093:SF1">
    <property type="entry name" value="CHLORIDE CHANNEL CLIC-LIKE PROTEIN 1"/>
    <property type="match status" value="1"/>
</dbReference>
<feature type="compositionally biased region" description="Polar residues" evidence="7">
    <location>
        <begin position="96"/>
        <end position="107"/>
    </location>
</feature>
<dbReference type="GO" id="GO:0005254">
    <property type="term" value="F:chloride channel activity"/>
    <property type="evidence" value="ECO:0007669"/>
    <property type="project" value="TreeGrafter"/>
</dbReference>
<evidence type="ECO:0000313" key="10">
    <source>
        <dbReference type="RefSeq" id="XP_039242215.1"/>
    </source>
</evidence>
<evidence type="ECO:0000256" key="3">
    <source>
        <dbReference type="ARBA" id="ARBA00015571"/>
    </source>
</evidence>
<protein>
    <recommendedName>
        <fullName evidence="3">Chloride channel CLIC-like protein 1</fullName>
    </recommendedName>
</protein>
<dbReference type="PANTHER" id="PTHR34093">
    <property type="entry name" value="CHLORIDE CHANNEL CLIC-LIKE PROTEIN 1"/>
    <property type="match status" value="1"/>
</dbReference>
<dbReference type="CTD" id="23155"/>
<comment type="subcellular location">
    <subcellularLocation>
        <location evidence="1">Membrane</location>
        <topology evidence="1">Multi-pass membrane protein</topology>
    </subcellularLocation>
</comment>
<keyword evidence="9" id="KW-1185">Reference proteome</keyword>
<reference evidence="10" key="1">
    <citation type="submission" date="2025-08" db="UniProtKB">
        <authorList>
            <consortium name="RefSeq"/>
        </authorList>
    </citation>
    <scope>IDENTIFICATION</scope>
    <source>
        <tissue evidence="10">Muscle</tissue>
    </source>
</reference>
<evidence type="ECO:0000256" key="6">
    <source>
        <dbReference type="ARBA" id="ARBA00023136"/>
    </source>
</evidence>
<evidence type="ECO:0000256" key="2">
    <source>
        <dbReference type="ARBA" id="ARBA00005944"/>
    </source>
</evidence>
<dbReference type="GO" id="GO:0005783">
    <property type="term" value="C:endoplasmic reticulum"/>
    <property type="evidence" value="ECO:0007669"/>
    <property type="project" value="TreeGrafter"/>
</dbReference>
<feature type="transmembrane region" description="Helical" evidence="8">
    <location>
        <begin position="371"/>
        <end position="393"/>
    </location>
</feature>
<keyword evidence="6 8" id="KW-0472">Membrane</keyword>
<dbReference type="Pfam" id="PF05934">
    <property type="entry name" value="MCLC"/>
    <property type="match status" value="1"/>
</dbReference>